<reference evidence="1" key="2">
    <citation type="submission" date="2022-10" db="EMBL/GenBank/DDBJ databases">
        <authorList>
            <person name="Trinh H.N."/>
        </authorList>
    </citation>
    <scope>NUCLEOTIDE SEQUENCE</scope>
    <source>
        <strain evidence="1">RN2-1</strain>
    </source>
</reference>
<sequence>MQVVFRGHEQAGFFVHAMTLGRNFDLLRVAPGNKPPADEPYACVIAVRDYWRMHPGHCERQGVPHFSASVEPAILEDVRAGRALLLFDLTNEGPGLNVEIFDHLHAFLDRNGIDASRAVWLAQNRNMEAAYRAQYADKRSSLFTFEYYDFFVKVMAFNFSPKAPSPVFGAAPDDYIAKVYDQAAKDRVLLCLNATPRPHRVLTIAGLLHHGLFDDSLVSFPGLAYAKDASSADAVMAYAAASPAYAHLRHSCVAAMALKDLRVDDFNEKGNQLFDKIDVKPYERTYFSIVTETEATNGNVSRITEKAAKAFCLGHPAFIVGNPRSSRFMTELGFQAYPGVIDADYEDVTDPGERFNLMFRRVRRQVRAVKELPAAWLNRVRGPGEANIRHAASGGFLQAYVDRYDRPVAERLARMLAQ</sequence>
<dbReference type="RefSeq" id="WP_264713270.1">
    <property type="nucleotide sequence ID" value="NZ_JAPDNT010000004.1"/>
</dbReference>
<name>A0AA41YL44_9PROT</name>
<comment type="caution">
    <text evidence="1">The sequence shown here is derived from an EMBL/GenBank/DDBJ whole genome shotgun (WGS) entry which is preliminary data.</text>
</comment>
<protein>
    <submittedName>
        <fullName evidence="1">Uncharacterized protein</fullName>
    </submittedName>
</protein>
<dbReference type="EMBL" id="JAPDNT010000004">
    <property type="protein sequence ID" value="MCW3474630.1"/>
    <property type="molecule type" value="Genomic_DNA"/>
</dbReference>
<dbReference type="AlphaFoldDB" id="A0AA41YL44"/>
<dbReference type="Proteomes" id="UP001165679">
    <property type="component" value="Unassembled WGS sequence"/>
</dbReference>
<proteinExistence type="predicted"/>
<accession>A0AA41YL44</accession>
<organism evidence="1 2">
    <name type="scientific">Limobrevibacterium gyesilva</name>
    <dbReference type="NCBI Taxonomy" id="2991712"/>
    <lineage>
        <taxon>Bacteria</taxon>
        <taxon>Pseudomonadati</taxon>
        <taxon>Pseudomonadota</taxon>
        <taxon>Alphaproteobacteria</taxon>
        <taxon>Acetobacterales</taxon>
        <taxon>Acetobacteraceae</taxon>
        <taxon>Limobrevibacterium</taxon>
    </lineage>
</organism>
<evidence type="ECO:0000313" key="1">
    <source>
        <dbReference type="EMBL" id="MCW3474630.1"/>
    </source>
</evidence>
<gene>
    <name evidence="1" type="ORF">OL599_08525</name>
</gene>
<reference evidence="1" key="1">
    <citation type="submission" date="2022-09" db="EMBL/GenBank/DDBJ databases">
        <title>Rhodovastum sp. nov. RN2-1 isolated from soil in Seongnam, South Korea.</title>
        <authorList>
            <person name="Le N.T."/>
        </authorList>
    </citation>
    <scope>NUCLEOTIDE SEQUENCE</scope>
    <source>
        <strain evidence="1">RN2-1</strain>
    </source>
</reference>
<evidence type="ECO:0000313" key="2">
    <source>
        <dbReference type="Proteomes" id="UP001165679"/>
    </source>
</evidence>
<keyword evidence="2" id="KW-1185">Reference proteome</keyword>